<dbReference type="FunFam" id="1.20.1740.10:FF:000010">
    <property type="entry name" value="probable cationic amino acid transporter"/>
    <property type="match status" value="1"/>
</dbReference>
<dbReference type="GO" id="GO:0005886">
    <property type="term" value="C:plasma membrane"/>
    <property type="evidence" value="ECO:0007669"/>
    <property type="project" value="TreeGrafter"/>
</dbReference>
<reference evidence="9 10" key="1">
    <citation type="journal article" date="2018" name="Mol. Genet. Genomics">
        <title>The red deer Cervus elaphus genome CerEla1.0: sequencing, annotating, genes, and chromosomes.</title>
        <authorList>
            <person name="Bana N.A."/>
            <person name="Nyiri A."/>
            <person name="Nagy J."/>
            <person name="Frank K."/>
            <person name="Nagy T."/>
            <person name="Steger V."/>
            <person name="Schiller M."/>
            <person name="Lakatos P."/>
            <person name="Sugar L."/>
            <person name="Horn P."/>
            <person name="Barta E."/>
            <person name="Orosz L."/>
        </authorList>
    </citation>
    <scope>NUCLEOTIDE SEQUENCE [LARGE SCALE GENOMIC DNA]</scope>
    <source>
        <strain evidence="9">Hungarian</strain>
    </source>
</reference>
<feature type="transmembrane region" description="Helical" evidence="7">
    <location>
        <begin position="478"/>
        <end position="499"/>
    </location>
</feature>
<feature type="transmembrane region" description="Helical" evidence="7">
    <location>
        <begin position="267"/>
        <end position="296"/>
    </location>
</feature>
<dbReference type="GO" id="GO:0015171">
    <property type="term" value="F:amino acid transmembrane transporter activity"/>
    <property type="evidence" value="ECO:0007669"/>
    <property type="project" value="TreeGrafter"/>
</dbReference>
<evidence type="ECO:0000256" key="3">
    <source>
        <dbReference type="ARBA" id="ARBA00022692"/>
    </source>
</evidence>
<keyword evidence="2" id="KW-0813">Transport</keyword>
<dbReference type="OrthoDB" id="9446449at2759"/>
<feature type="transmembrane region" description="Helical" evidence="7">
    <location>
        <begin position="505"/>
        <end position="526"/>
    </location>
</feature>
<organism evidence="9 10">
    <name type="scientific">Cervus elaphus hippelaphus</name>
    <name type="common">European red deer</name>
    <dbReference type="NCBI Taxonomy" id="46360"/>
    <lineage>
        <taxon>Eukaryota</taxon>
        <taxon>Metazoa</taxon>
        <taxon>Chordata</taxon>
        <taxon>Craniata</taxon>
        <taxon>Vertebrata</taxon>
        <taxon>Euteleostomi</taxon>
        <taxon>Mammalia</taxon>
        <taxon>Eutheria</taxon>
        <taxon>Laurasiatheria</taxon>
        <taxon>Artiodactyla</taxon>
        <taxon>Ruminantia</taxon>
        <taxon>Pecora</taxon>
        <taxon>Cervidae</taxon>
        <taxon>Cervinae</taxon>
        <taxon>Cervus</taxon>
    </lineage>
</organism>
<feature type="domain" description="Cationic amino acid transporter C-terminal" evidence="8">
    <location>
        <begin position="575"/>
        <end position="623"/>
    </location>
</feature>
<proteinExistence type="predicted"/>
<keyword evidence="6 7" id="KW-0472">Membrane</keyword>
<dbReference type="Pfam" id="PF13906">
    <property type="entry name" value="AA_permease_C"/>
    <property type="match status" value="1"/>
</dbReference>
<feature type="transmembrane region" description="Helical" evidence="7">
    <location>
        <begin position="229"/>
        <end position="255"/>
    </location>
</feature>
<dbReference type="InterPro" id="IPR002293">
    <property type="entry name" value="AA/rel_permease1"/>
</dbReference>
<feature type="transmembrane region" description="Helical" evidence="7">
    <location>
        <begin position="604"/>
        <end position="621"/>
    </location>
</feature>
<gene>
    <name evidence="9" type="ORF">Celaphus_00000048</name>
</gene>
<evidence type="ECO:0000313" key="10">
    <source>
        <dbReference type="Proteomes" id="UP000242450"/>
    </source>
</evidence>
<comment type="caution">
    <text evidence="9">The sequence shown here is derived from an EMBL/GenBank/DDBJ whole genome shotgun (WGS) entry which is preliminary data.</text>
</comment>
<protein>
    <recommendedName>
        <fullName evidence="8">Cationic amino acid transporter C-terminal domain-containing protein</fullName>
    </recommendedName>
</protein>
<evidence type="ECO:0000259" key="8">
    <source>
        <dbReference type="Pfam" id="PF13906"/>
    </source>
</evidence>
<dbReference type="Pfam" id="PF13520">
    <property type="entry name" value="AA_permease_2"/>
    <property type="match status" value="1"/>
</dbReference>
<evidence type="ECO:0000256" key="4">
    <source>
        <dbReference type="ARBA" id="ARBA00022970"/>
    </source>
</evidence>
<feature type="transmembrane region" description="Helical" evidence="7">
    <location>
        <begin position="316"/>
        <end position="345"/>
    </location>
</feature>
<feature type="transmembrane region" description="Helical" evidence="7">
    <location>
        <begin position="391"/>
        <end position="412"/>
    </location>
</feature>
<evidence type="ECO:0000313" key="9">
    <source>
        <dbReference type="EMBL" id="OWK15279.1"/>
    </source>
</evidence>
<dbReference type="EMBL" id="MKHE01000005">
    <property type="protein sequence ID" value="OWK15279.1"/>
    <property type="molecule type" value="Genomic_DNA"/>
</dbReference>
<evidence type="ECO:0000256" key="7">
    <source>
        <dbReference type="SAM" id="Phobius"/>
    </source>
</evidence>
<dbReference type="Gene3D" id="1.20.1740.10">
    <property type="entry name" value="Amino acid/polyamine transporter I"/>
    <property type="match status" value="1"/>
</dbReference>
<keyword evidence="10" id="KW-1185">Reference proteome</keyword>
<dbReference type="PANTHER" id="PTHR43243:SF4">
    <property type="entry name" value="CATIONIC AMINO ACID TRANSPORTER 4"/>
    <property type="match status" value="1"/>
</dbReference>
<dbReference type="InterPro" id="IPR029485">
    <property type="entry name" value="CAT_C"/>
</dbReference>
<feature type="transmembrane region" description="Helical" evidence="7">
    <location>
        <begin position="171"/>
        <end position="190"/>
    </location>
</feature>
<dbReference type="AlphaFoldDB" id="A0A212DAK3"/>
<feature type="transmembrane region" description="Helical" evidence="7">
    <location>
        <begin position="366"/>
        <end position="385"/>
    </location>
</feature>
<accession>A0A212DAK3</accession>
<evidence type="ECO:0000256" key="2">
    <source>
        <dbReference type="ARBA" id="ARBA00022448"/>
    </source>
</evidence>
<evidence type="ECO:0000256" key="6">
    <source>
        <dbReference type="ARBA" id="ARBA00023136"/>
    </source>
</evidence>
<keyword evidence="3 7" id="KW-0812">Transmembrane</keyword>
<feature type="transmembrane region" description="Helical" evidence="7">
    <location>
        <begin position="39"/>
        <end position="58"/>
    </location>
</feature>
<evidence type="ECO:0000256" key="1">
    <source>
        <dbReference type="ARBA" id="ARBA00004141"/>
    </source>
</evidence>
<dbReference type="PANTHER" id="PTHR43243">
    <property type="entry name" value="INNER MEMBRANE TRANSPORTER YGJI-RELATED"/>
    <property type="match status" value="1"/>
</dbReference>
<comment type="subcellular location">
    <subcellularLocation>
        <location evidence="1">Membrane</location>
        <topology evidence="1">Multi-pass membrane protein</topology>
    </subcellularLocation>
</comment>
<feature type="transmembrane region" description="Helical" evidence="7">
    <location>
        <begin position="197"/>
        <end position="217"/>
    </location>
</feature>
<dbReference type="Proteomes" id="UP000242450">
    <property type="component" value="Chromosome 5"/>
</dbReference>
<evidence type="ECO:0000256" key="5">
    <source>
        <dbReference type="ARBA" id="ARBA00022989"/>
    </source>
</evidence>
<feature type="transmembrane region" description="Helical" evidence="7">
    <location>
        <begin position="70"/>
        <end position="90"/>
    </location>
</feature>
<keyword evidence="5 7" id="KW-1133">Transmembrane helix</keyword>
<keyword evidence="4" id="KW-0029">Amino-acid transport</keyword>
<feature type="transmembrane region" description="Helical" evidence="7">
    <location>
        <begin position="102"/>
        <end position="123"/>
    </location>
</feature>
<name>A0A212DAK3_CEREH</name>
<sequence>MAPGRPCAAGLVRFCQKLKRQKPLEESTMETSLQRCLSTLDLTLLGVGSIVGSGLYVLTGTVAKEITGPAVIVSFAVAAAASLMAALCYAEFGARVPRTGSAYLFTYVSVGELWAFLIGWNLVLEYLIAGAAVARAWSGYLDAMFDHRIQNFTEAHLGVWQVPFLARSPDWLAAGIILLASAFVSCGARVSSWLNHTLSTVSMVVILFIVVLGFILARSSNWGEGEGGFAPFGFSGIMSGTATCFYAFAGFDVIAASNEEARDPKRAVPLAIALSLGLAATAYILVSTVLTLMTPWHSLNPNSALADAFYQRGYGWAGYLVATGSICAMTTVQINCLFCLPRIVYAMAVDGLFFKAFAYVHPRTQVPLLGILVFGALTALVTLLLDLEALVQFLSIGTLLAYTFVAISVLVLRFQTASQSSSPSLAGSGPKAMEYNSFSDHMELVRTGQGPQPGRLRPALRPNLGFLDRASPGAAARWAICGLVVSAIALSCGLMLGNSVLRLPLWAYLLLLLCSGVAFLLSLLVLGAHQQQRLKDTFQRPPPGMSPCLRVGPKLHSLQRQKQAQRPAEAGPGPMPLVPLIPALSIVLNFCLMLKLSYLTWVRFTIWLLMGLLVYFGYGIWHSKENWREPPGLVTAHYVAFPDGRLEETAQDPGRALAQGPGSP</sequence>